<dbReference type="InterPro" id="IPR036909">
    <property type="entry name" value="Cyt_c-like_dom_sf"/>
</dbReference>
<accession>A0A179D2X4</accession>
<keyword evidence="5" id="KW-0812">Transmembrane</keyword>
<evidence type="ECO:0000256" key="5">
    <source>
        <dbReference type="SAM" id="Phobius"/>
    </source>
</evidence>
<evidence type="ECO:0000256" key="4">
    <source>
        <dbReference type="PROSITE-ProRule" id="PRU00433"/>
    </source>
</evidence>
<dbReference type="GO" id="GO:0046872">
    <property type="term" value="F:metal ion binding"/>
    <property type="evidence" value="ECO:0007669"/>
    <property type="project" value="UniProtKB-KW"/>
</dbReference>
<evidence type="ECO:0000313" key="8">
    <source>
        <dbReference type="Proteomes" id="UP000078390"/>
    </source>
</evidence>
<keyword evidence="1 4" id="KW-0349">Heme</keyword>
<keyword evidence="3 4" id="KW-0408">Iron</keyword>
<gene>
    <name evidence="7" type="ORF">TDIS_1461</name>
</gene>
<organism evidence="7 8">
    <name type="scientific">Thermosulfurimonas dismutans</name>
    <dbReference type="NCBI Taxonomy" id="999894"/>
    <lineage>
        <taxon>Bacteria</taxon>
        <taxon>Pseudomonadati</taxon>
        <taxon>Thermodesulfobacteriota</taxon>
        <taxon>Thermodesulfobacteria</taxon>
        <taxon>Thermodesulfobacteriales</taxon>
        <taxon>Thermodesulfobacteriaceae</taxon>
        <taxon>Thermosulfurimonas</taxon>
    </lineage>
</organism>
<sequence>MYIERKAYREKQLELLDFIKRYTLLILIFCFVFGSLSGVGIWYSATVASPRGISALIHNYVWGWATEWVFFLIEVATIYVYYYTFGKVDEKTHLRIGYLYALAAWISMIIITGILAFMLTPGKWLETGRFFDGFFNSTYWPQLFARTFLMFGIAAVYALVVATTLQNKAVQYKITRLAGLWGILGFLIGGLMTYWYLKKLPEPAQDFLFGGTLPYLKTLLYVSGISWVLALLYFLLCGALFPRANTLAGSLLLMLILFFGIFAGEGLREGLRRPYIVNFFMYSHQVVAADLPAKGIQAETELLSEAGYLSRLGYLPPELRKITPENQVEIGRILVIHQCANCHALSAKGLRSLPKLLSGMGMTDPEDLAGFLEGLDGYPYMPPFVGTEEERLAAGAYLSTLVENK</sequence>
<feature type="transmembrane region" description="Helical" evidence="5">
    <location>
        <begin position="21"/>
        <end position="45"/>
    </location>
</feature>
<dbReference type="STRING" id="999894.TDIS_1461"/>
<dbReference type="EMBL" id="LWLG01000011">
    <property type="protein sequence ID" value="OAQ20417.1"/>
    <property type="molecule type" value="Genomic_DNA"/>
</dbReference>
<feature type="transmembrane region" description="Helical" evidence="5">
    <location>
        <begin position="219"/>
        <end position="240"/>
    </location>
</feature>
<dbReference type="InterPro" id="IPR009056">
    <property type="entry name" value="Cyt_c-like_dom"/>
</dbReference>
<dbReference type="Proteomes" id="UP000078390">
    <property type="component" value="Unassembled WGS sequence"/>
</dbReference>
<dbReference type="SUPFAM" id="SSF46626">
    <property type="entry name" value="Cytochrome c"/>
    <property type="match status" value="1"/>
</dbReference>
<evidence type="ECO:0000313" key="7">
    <source>
        <dbReference type="EMBL" id="OAQ20417.1"/>
    </source>
</evidence>
<keyword evidence="5" id="KW-0472">Membrane</keyword>
<evidence type="ECO:0000259" key="6">
    <source>
        <dbReference type="PROSITE" id="PS51007"/>
    </source>
</evidence>
<evidence type="ECO:0000256" key="1">
    <source>
        <dbReference type="ARBA" id="ARBA00022617"/>
    </source>
</evidence>
<dbReference type="AlphaFoldDB" id="A0A179D2X4"/>
<reference evidence="7 8" key="1">
    <citation type="submission" date="2016-04" db="EMBL/GenBank/DDBJ databases">
        <title>Genome analysis of Thermosulfurimonas dismutans, the first thermophilic sulfur-disproportionating bacterium of the phylum Thermodesulfobacteria.</title>
        <authorList>
            <person name="Mardanov A.V."/>
            <person name="Beletsky A.V."/>
            <person name="Kadnikov V.V."/>
            <person name="Slobodkin A.I."/>
            <person name="Ravin N.V."/>
        </authorList>
    </citation>
    <scope>NUCLEOTIDE SEQUENCE [LARGE SCALE GENOMIC DNA]</scope>
    <source>
        <strain evidence="7 8">S95</strain>
    </source>
</reference>
<feature type="transmembrane region" description="Helical" evidence="5">
    <location>
        <begin position="177"/>
        <end position="197"/>
    </location>
</feature>
<dbReference type="GO" id="GO:0020037">
    <property type="term" value="F:heme binding"/>
    <property type="evidence" value="ECO:0007669"/>
    <property type="project" value="InterPro"/>
</dbReference>
<comment type="caution">
    <text evidence="7">The sequence shown here is derived from an EMBL/GenBank/DDBJ whole genome shotgun (WGS) entry which is preliminary data.</text>
</comment>
<keyword evidence="5" id="KW-1133">Transmembrane helix</keyword>
<keyword evidence="2 4" id="KW-0479">Metal-binding</keyword>
<dbReference type="PROSITE" id="PS51007">
    <property type="entry name" value="CYTC"/>
    <property type="match status" value="1"/>
</dbReference>
<feature type="transmembrane region" description="Helical" evidence="5">
    <location>
        <begin position="247"/>
        <end position="264"/>
    </location>
</feature>
<feature type="transmembrane region" description="Helical" evidence="5">
    <location>
        <begin position="65"/>
        <end position="85"/>
    </location>
</feature>
<feature type="transmembrane region" description="Helical" evidence="5">
    <location>
        <begin position="139"/>
        <end position="165"/>
    </location>
</feature>
<feature type="domain" description="Cytochrome c" evidence="6">
    <location>
        <begin position="326"/>
        <end position="402"/>
    </location>
</feature>
<dbReference type="GO" id="GO:0009055">
    <property type="term" value="F:electron transfer activity"/>
    <property type="evidence" value="ECO:0007669"/>
    <property type="project" value="InterPro"/>
</dbReference>
<proteinExistence type="predicted"/>
<evidence type="ECO:0000256" key="2">
    <source>
        <dbReference type="ARBA" id="ARBA00022723"/>
    </source>
</evidence>
<keyword evidence="8" id="KW-1185">Reference proteome</keyword>
<feature type="transmembrane region" description="Helical" evidence="5">
    <location>
        <begin position="97"/>
        <end position="119"/>
    </location>
</feature>
<evidence type="ECO:0000256" key="3">
    <source>
        <dbReference type="ARBA" id="ARBA00023004"/>
    </source>
</evidence>
<name>A0A179D2X4_9BACT</name>
<protein>
    <submittedName>
        <fullName evidence="7">Cytochrome c family protein</fullName>
    </submittedName>
</protein>